<dbReference type="Gene3D" id="2.60.120.200">
    <property type="match status" value="1"/>
</dbReference>
<feature type="active site" description="Proton donor" evidence="1">
    <location>
        <position position="332"/>
    </location>
</feature>
<evidence type="ECO:0000313" key="5">
    <source>
        <dbReference type="Proteomes" id="UP000199323"/>
    </source>
</evidence>
<dbReference type="CDD" id="cd00257">
    <property type="entry name" value="beta-trefoil_FSCN-like"/>
    <property type="match status" value="1"/>
</dbReference>
<dbReference type="PANTHER" id="PTHR39447">
    <property type="entry name" value="ALPHA-L-ARABINOFURANOSIDASE B"/>
    <property type="match status" value="1"/>
</dbReference>
<feature type="disulfide bond" evidence="2">
    <location>
        <begin position="212"/>
        <end position="213"/>
    </location>
</feature>
<organism evidence="4 5">
    <name type="scientific">Actinacidiphila alni</name>
    <dbReference type="NCBI Taxonomy" id="380248"/>
    <lineage>
        <taxon>Bacteria</taxon>
        <taxon>Bacillati</taxon>
        <taxon>Actinomycetota</taxon>
        <taxon>Actinomycetes</taxon>
        <taxon>Kitasatosporales</taxon>
        <taxon>Streptomycetaceae</taxon>
        <taxon>Actinacidiphila</taxon>
    </lineage>
</organism>
<dbReference type="EMBL" id="FONG01000002">
    <property type="protein sequence ID" value="SFE18189.1"/>
    <property type="molecule type" value="Genomic_DNA"/>
</dbReference>
<dbReference type="STRING" id="380248.SAMN05216251_1022"/>
<dbReference type="PANTHER" id="PTHR39447:SF2">
    <property type="entry name" value="ALPHA-L-ARABINOFURANOSIDASE B"/>
    <property type="match status" value="1"/>
</dbReference>
<dbReference type="InterPro" id="IPR013320">
    <property type="entry name" value="ConA-like_dom_sf"/>
</dbReference>
<keyword evidence="5" id="KW-1185">Reference proteome</keyword>
<evidence type="ECO:0000313" key="4">
    <source>
        <dbReference type="EMBL" id="SFE18189.1"/>
    </source>
</evidence>
<name>A0A1I1YFN1_9ACTN</name>
<evidence type="ECO:0000259" key="3">
    <source>
        <dbReference type="Pfam" id="PF09206"/>
    </source>
</evidence>
<gene>
    <name evidence="4" type="ORF">SAMN05216251_1022</name>
</gene>
<dbReference type="SUPFAM" id="SSF50405">
    <property type="entry name" value="Actin-crosslinking proteins"/>
    <property type="match status" value="1"/>
</dbReference>
<dbReference type="Gene3D" id="2.80.10.50">
    <property type="match status" value="1"/>
</dbReference>
<dbReference type="InterPro" id="IPR008999">
    <property type="entry name" value="Actin-crosslinking"/>
</dbReference>
<dbReference type="AlphaFoldDB" id="A0A1I1YFN1"/>
<dbReference type="InterPro" id="IPR015289">
    <property type="entry name" value="A-L-arabinofuranosidase_B_cat"/>
</dbReference>
<protein>
    <submittedName>
        <fullName evidence="4">Alpha-L-arabinofuranosidase B, catalytic</fullName>
    </submittedName>
</protein>
<evidence type="ECO:0000256" key="2">
    <source>
        <dbReference type="PIRSR" id="PIRSR638964-3"/>
    </source>
</evidence>
<dbReference type="SUPFAM" id="SSF49899">
    <property type="entry name" value="Concanavalin A-like lectins/glucanases"/>
    <property type="match status" value="1"/>
</dbReference>
<feature type="disulfide bond" evidence="2">
    <location>
        <begin position="49"/>
        <end position="59"/>
    </location>
</feature>
<feature type="disulfide bond" evidence="2">
    <location>
        <begin position="109"/>
        <end position="114"/>
    </location>
</feature>
<feature type="domain" description="Alpha-L-arabinofuranosidase B catalytic" evidence="3">
    <location>
        <begin position="48"/>
        <end position="369"/>
    </location>
</feature>
<feature type="active site" description="Nucleophile" evidence="1">
    <location>
        <position position="257"/>
    </location>
</feature>
<proteinExistence type="predicted"/>
<reference evidence="4 5" key="1">
    <citation type="submission" date="2016-10" db="EMBL/GenBank/DDBJ databases">
        <authorList>
            <person name="de Groot N.N."/>
        </authorList>
    </citation>
    <scope>NUCLEOTIDE SEQUENCE [LARGE SCALE GENOMIC DNA]</scope>
    <source>
        <strain evidence="4 5">CGMCC 4.3510</strain>
    </source>
</reference>
<sequence length="509" mass="52259">MLATSLSLLRSPLRRRTRLLLAFLLAVAIAVPVLGTTATRAAAAAPGPCDIYASGGTPCAAAYSTTRAMFASYNGPLYQIQRDSDHGARNIGLASAGGPVDAAPQDSFCAGTTCTITELYDQTPNANNLPISPGSSCPGCSGSLSGPGPNGSDIGADAMALPVTIGGRHAYGVLFNNIGTGYRNNAAKNVPTGSQPEGIYMLTSSNLVSSSCCFDFGSAETDDSDDGNATMNAIYYGSACWTGGCTGPGPWVGGDLENGMYFSAAGPNPPTIPSETGSFVSAWEKNNGTTNFTLKYGNGQSGGLTQSYSGALPNGYNPMKVQPSIELGTGGDNSPMGTGEFFEGAVTRGFPSDATENAVQANITAAGYADNTTTFPPPTTSVISLKAHANGKYVDAPNSTTSLIADATSVGTNETFTMVANNNGTVNLKAHSDNQWVTAENKGDSPLIANRGGPGPWETFYLLHNPDGSVSLRAYNNQHLVTAESAGASPLIANRTAVGPWEEFDLTPA</sequence>
<dbReference type="GO" id="GO:0045490">
    <property type="term" value="P:pectin catabolic process"/>
    <property type="evidence" value="ECO:0007669"/>
    <property type="project" value="TreeGrafter"/>
</dbReference>
<evidence type="ECO:0000256" key="1">
    <source>
        <dbReference type="PIRSR" id="PIRSR638964-1"/>
    </source>
</evidence>
<keyword evidence="2" id="KW-1015">Disulfide bond</keyword>
<dbReference type="GO" id="GO:0019566">
    <property type="term" value="P:arabinose metabolic process"/>
    <property type="evidence" value="ECO:0007669"/>
    <property type="project" value="InterPro"/>
</dbReference>
<dbReference type="Pfam" id="PF09206">
    <property type="entry name" value="ArabFuran-catal"/>
    <property type="match status" value="1"/>
</dbReference>
<accession>A0A1I1YFN1</accession>
<dbReference type="Proteomes" id="UP000199323">
    <property type="component" value="Unassembled WGS sequence"/>
</dbReference>
<dbReference type="GO" id="GO:0046556">
    <property type="term" value="F:alpha-L-arabinofuranosidase activity"/>
    <property type="evidence" value="ECO:0007669"/>
    <property type="project" value="InterPro"/>
</dbReference>
<dbReference type="GO" id="GO:0031221">
    <property type="term" value="P:arabinan metabolic process"/>
    <property type="evidence" value="ECO:0007669"/>
    <property type="project" value="InterPro"/>
</dbReference>
<dbReference type="RefSeq" id="WP_245795681.1">
    <property type="nucleotide sequence ID" value="NZ_FONG01000002.1"/>
</dbReference>
<dbReference type="InterPro" id="IPR038964">
    <property type="entry name" value="ABFB"/>
</dbReference>